<organism evidence="4 5">
    <name type="scientific">Steinernema glaseri</name>
    <dbReference type="NCBI Taxonomy" id="37863"/>
    <lineage>
        <taxon>Eukaryota</taxon>
        <taxon>Metazoa</taxon>
        <taxon>Ecdysozoa</taxon>
        <taxon>Nematoda</taxon>
        <taxon>Chromadorea</taxon>
        <taxon>Rhabditida</taxon>
        <taxon>Tylenchina</taxon>
        <taxon>Panagrolaimomorpha</taxon>
        <taxon>Strongyloidoidea</taxon>
        <taxon>Steinernematidae</taxon>
        <taxon>Steinernema</taxon>
    </lineage>
</organism>
<protein>
    <submittedName>
        <fullName evidence="5">Ground-like domain-containing protein</fullName>
    </submittedName>
</protein>
<dbReference type="InterPro" id="IPR055352">
    <property type="entry name" value="CCD_aECM"/>
</dbReference>
<dbReference type="WBParaSite" id="L893_g30062.t1">
    <property type="protein sequence ID" value="L893_g30062.t1"/>
    <property type="gene ID" value="L893_g30062"/>
</dbReference>
<keyword evidence="4" id="KW-1185">Reference proteome</keyword>
<evidence type="ECO:0000259" key="3">
    <source>
        <dbReference type="Pfam" id="PF23626"/>
    </source>
</evidence>
<feature type="compositionally biased region" description="Polar residues" evidence="1">
    <location>
        <begin position="115"/>
        <end position="127"/>
    </location>
</feature>
<name>A0A1I7ZUX5_9BILA</name>
<feature type="domain" description="aECM cysteine-cradle" evidence="3">
    <location>
        <begin position="364"/>
        <end position="417"/>
    </location>
</feature>
<feature type="signal peptide" evidence="2">
    <location>
        <begin position="1"/>
        <end position="21"/>
    </location>
</feature>
<evidence type="ECO:0000313" key="5">
    <source>
        <dbReference type="WBParaSite" id="L893_g30062.t1"/>
    </source>
</evidence>
<feature type="region of interest" description="Disordered" evidence="1">
    <location>
        <begin position="79"/>
        <end position="98"/>
    </location>
</feature>
<feature type="chain" id="PRO_5009313873" evidence="2">
    <location>
        <begin position="22"/>
        <end position="419"/>
    </location>
</feature>
<keyword evidence="2" id="KW-0732">Signal</keyword>
<dbReference type="AlphaFoldDB" id="A0A1I7ZUX5"/>
<evidence type="ECO:0000256" key="2">
    <source>
        <dbReference type="SAM" id="SignalP"/>
    </source>
</evidence>
<sequence length="419" mass="47979">MHKLIRAIVVLFVVIVVSVLETESSQRLVDHYERKLNNLQKKINKGKPIVVNGKIKRYKCIEEYVSVDEYGNVIESEADGKSDTSYVKSKNLSTTTSTPLKKTIEKDTKKLTIQHLPNTDSDQTNLSRKVISSIPKSYPEEAVERLPSTTSDDDEQERTSQLRRKERRFGMGRSASGSDEEEHYDDYEDDYYVEERPVVRRGRNRGLVYRRRPTAYYIPYERRIPASRSYSGNFVNDRENYVDNEVEPVTQMPMYRRNPLRQQAVAPPLPSAANVAVQQITTPQPVQQGARFAPMQRATPPGLAQPGFLSYIANRHSMVTTPKSTSFVQGNGIEEEDATTQKPAASAMYKARGNYGTWDLQKPTPETCRKIIHMAQLYNVPDVQSWIRHNCIVIQSIMIQAPCDVIFNFVDQCYKRKML</sequence>
<reference evidence="5" key="1">
    <citation type="submission" date="2016-11" db="UniProtKB">
        <authorList>
            <consortium name="WormBaseParasite"/>
        </authorList>
    </citation>
    <scope>IDENTIFICATION</scope>
</reference>
<accession>A0A1I7ZUX5</accession>
<evidence type="ECO:0000313" key="4">
    <source>
        <dbReference type="Proteomes" id="UP000095287"/>
    </source>
</evidence>
<dbReference type="Pfam" id="PF23626">
    <property type="entry name" value="CCD_aECM"/>
    <property type="match status" value="1"/>
</dbReference>
<feature type="region of interest" description="Disordered" evidence="1">
    <location>
        <begin position="112"/>
        <end position="183"/>
    </location>
</feature>
<proteinExistence type="predicted"/>
<evidence type="ECO:0000256" key="1">
    <source>
        <dbReference type="SAM" id="MobiDB-lite"/>
    </source>
</evidence>
<dbReference type="Proteomes" id="UP000095287">
    <property type="component" value="Unplaced"/>
</dbReference>
<feature type="compositionally biased region" description="Low complexity" evidence="1">
    <location>
        <begin position="88"/>
        <end position="98"/>
    </location>
</feature>